<name>A0AA90NRX3_9GAMM</name>
<feature type="transmembrane region" description="Helical" evidence="6">
    <location>
        <begin position="312"/>
        <end position="335"/>
    </location>
</feature>
<comment type="caution">
    <text evidence="8">The sequence shown here is derived from an EMBL/GenBank/DDBJ whole genome shotgun (WGS) entry which is preliminary data.</text>
</comment>
<evidence type="ECO:0000256" key="1">
    <source>
        <dbReference type="ARBA" id="ARBA00004651"/>
    </source>
</evidence>
<dbReference type="PANTHER" id="PTHR33406:SF13">
    <property type="entry name" value="MEMBRANE PROTEIN YDFJ"/>
    <property type="match status" value="1"/>
</dbReference>
<feature type="transmembrane region" description="Helical" evidence="6">
    <location>
        <begin position="714"/>
        <end position="734"/>
    </location>
</feature>
<proteinExistence type="predicted"/>
<feature type="transmembrane region" description="Helical" evidence="6">
    <location>
        <begin position="687"/>
        <end position="707"/>
    </location>
</feature>
<dbReference type="Proteomes" id="UP001178148">
    <property type="component" value="Unassembled WGS sequence"/>
</dbReference>
<dbReference type="Gene3D" id="1.20.1640.10">
    <property type="entry name" value="Multidrug efflux transporter AcrB transmembrane domain"/>
    <property type="match status" value="2"/>
</dbReference>
<reference evidence="8 9" key="1">
    <citation type="journal article" date="2023" name="bioRxiv">
        <title>An intranuclear bacterial parasite of deep-sea mussels expresses apoptosis inhibitors acquired from its host.</title>
        <authorList>
            <person name="Gonzalez Porras M.A."/>
            <person name="Assie A."/>
            <person name="Tietjen M."/>
            <person name="Violette M."/>
            <person name="Kleiner M."/>
            <person name="Gruber-Vodicka H."/>
            <person name="Dubilier N."/>
            <person name="Leisch N."/>
        </authorList>
    </citation>
    <scope>NUCLEOTIDE SEQUENCE [LARGE SCALE GENOMIC DNA]</scope>
    <source>
        <strain evidence="8">IAP13</strain>
    </source>
</reference>
<comment type="subcellular location">
    <subcellularLocation>
        <location evidence="1">Cell membrane</location>
        <topology evidence="1">Multi-pass membrane protein</topology>
    </subcellularLocation>
</comment>
<dbReference type="SUPFAM" id="SSF82866">
    <property type="entry name" value="Multidrug efflux transporter AcrB transmembrane domain"/>
    <property type="match status" value="2"/>
</dbReference>
<dbReference type="InterPro" id="IPR000731">
    <property type="entry name" value="SSD"/>
</dbReference>
<keyword evidence="2" id="KW-1003">Cell membrane</keyword>
<evidence type="ECO:0000259" key="7">
    <source>
        <dbReference type="PROSITE" id="PS50156"/>
    </source>
</evidence>
<dbReference type="InterPro" id="IPR004869">
    <property type="entry name" value="MMPL_dom"/>
</dbReference>
<dbReference type="PROSITE" id="PS51257">
    <property type="entry name" value="PROKAR_LIPOPROTEIN"/>
    <property type="match status" value="1"/>
</dbReference>
<feature type="transmembrane region" description="Helical" evidence="6">
    <location>
        <begin position="740"/>
        <end position="761"/>
    </location>
</feature>
<feature type="transmembrane region" description="Helical" evidence="6">
    <location>
        <begin position="271"/>
        <end position="291"/>
    </location>
</feature>
<dbReference type="AlphaFoldDB" id="A0AA90NRX3"/>
<feature type="transmembrane region" description="Helical" evidence="6">
    <location>
        <begin position="404"/>
        <end position="422"/>
    </location>
</feature>
<evidence type="ECO:0000256" key="4">
    <source>
        <dbReference type="ARBA" id="ARBA00022989"/>
    </source>
</evidence>
<sequence length="847" mass="94369">MLKMLSTRIALERPKTVYVVMLFLVLSCTAMIPFLNIDTDPENMLSANDPARLFHNEVKQQFVMRDMIVVGAVNEDSIYNPQSLKALNILSEQILDLDGVIRQDQMALNTVENITQDGVGTLRFEWLMKEAPSTQDQADAIRNAVKRLPMLNNTLVSGDGKAAAIYVPITSKDISYRTAESIRALTRTLDSHDQYFITGLPVAEDQFGVEMFVQMGIAAPLAGLAIFLLMWLFFRSIPLVIAPMIVAMSTVLIVMGLLIGMGFTVHIMSSMIAIFLMPIAVVDSTHILSEFADRFRPGEDPKEIISGVMNHLFTPMLYTSITSSVGFLSLMLTPIPPVKVFGAFIGFGITLAFLLTILFIPAYISRMKPEALASMQAAMHRLEDGGWLGIWLPKLGRLTVGSPHLILLAFSCLFIISVIGVTKIQINDNPVNWFKADHEIRVADKVMNEHFAGTYDAWLVLEHDTDHNVKNNFLKAYQSIVVEASNDNINPAYFEELLTKLDNQNLSTHFSQLALRLDDLLFEANDKKSFWLEKLLALTEKTEESLRIFQNPAVLEWMTYLQQSLVDSGLVGKANGLPDIVKTVNRELQSGESTDFRLPATAKGVAQALLQYQSSHRPQDLWHFVTPDYRRSLMWLQLTSGDNHHMSQVVDFVDNYIDSNPLPEGLTLGWAGKAYLNIVWQDAMVNGMLDSLLSSFAVVLIMMILLFRSVKYGLLAMLPLTFTITFIYGLIGWIGKDYDMPIAVLSALTLGLSVDFAIHFLERVREIHKQTGSVSETMTAMFQEPGRAIARNAIVIAIGFTPLLFAPLVPYITVGIFLASIMAASAMVTLMLLPAVLTTGKSFMFKP</sequence>
<keyword evidence="5 6" id="KW-0472">Membrane</keyword>
<evidence type="ECO:0000313" key="9">
    <source>
        <dbReference type="Proteomes" id="UP001178148"/>
    </source>
</evidence>
<dbReference type="EMBL" id="JASXSV010000003">
    <property type="protein sequence ID" value="MDP0588157.1"/>
    <property type="molecule type" value="Genomic_DNA"/>
</dbReference>
<organism evidence="8 9">
    <name type="scientific">Candidatus Endonucleibacter bathymodioli</name>
    <dbReference type="NCBI Taxonomy" id="539814"/>
    <lineage>
        <taxon>Bacteria</taxon>
        <taxon>Pseudomonadati</taxon>
        <taxon>Pseudomonadota</taxon>
        <taxon>Gammaproteobacteria</taxon>
        <taxon>Oceanospirillales</taxon>
        <taxon>Endozoicomonadaceae</taxon>
        <taxon>Candidatus Endonucleibacter</taxon>
    </lineage>
</organism>
<accession>A0AA90NRX3</accession>
<evidence type="ECO:0000256" key="5">
    <source>
        <dbReference type="ARBA" id="ARBA00023136"/>
    </source>
</evidence>
<protein>
    <submittedName>
        <fullName evidence="8">MMPL family transporter</fullName>
    </submittedName>
</protein>
<dbReference type="GO" id="GO:0005886">
    <property type="term" value="C:plasma membrane"/>
    <property type="evidence" value="ECO:0007669"/>
    <property type="project" value="UniProtKB-SubCell"/>
</dbReference>
<keyword evidence="4 6" id="KW-1133">Transmembrane helix</keyword>
<gene>
    <name evidence="8" type="ORF">QS748_02690</name>
</gene>
<dbReference type="Pfam" id="PF03176">
    <property type="entry name" value="MMPL"/>
    <property type="match status" value="2"/>
</dbReference>
<feature type="transmembrane region" description="Helical" evidence="6">
    <location>
        <begin position="811"/>
        <end position="837"/>
    </location>
</feature>
<evidence type="ECO:0000313" key="8">
    <source>
        <dbReference type="EMBL" id="MDP0588157.1"/>
    </source>
</evidence>
<evidence type="ECO:0000256" key="6">
    <source>
        <dbReference type="SAM" id="Phobius"/>
    </source>
</evidence>
<feature type="transmembrane region" description="Helical" evidence="6">
    <location>
        <begin position="241"/>
        <end position="265"/>
    </location>
</feature>
<dbReference type="PANTHER" id="PTHR33406">
    <property type="entry name" value="MEMBRANE PROTEIN MJ1562-RELATED"/>
    <property type="match status" value="1"/>
</dbReference>
<feature type="domain" description="SSD" evidence="7">
    <location>
        <begin position="239"/>
        <end position="366"/>
    </location>
</feature>
<feature type="transmembrane region" description="Helical" evidence="6">
    <location>
        <begin position="211"/>
        <end position="234"/>
    </location>
</feature>
<evidence type="ECO:0000256" key="2">
    <source>
        <dbReference type="ARBA" id="ARBA00022475"/>
    </source>
</evidence>
<feature type="transmembrane region" description="Helical" evidence="6">
    <location>
        <begin position="788"/>
        <end position="805"/>
    </location>
</feature>
<keyword evidence="3 6" id="KW-0812">Transmembrane</keyword>
<dbReference type="PROSITE" id="PS50156">
    <property type="entry name" value="SSD"/>
    <property type="match status" value="1"/>
</dbReference>
<feature type="transmembrane region" description="Helical" evidence="6">
    <location>
        <begin position="16"/>
        <end position="35"/>
    </location>
</feature>
<evidence type="ECO:0000256" key="3">
    <source>
        <dbReference type="ARBA" id="ARBA00022692"/>
    </source>
</evidence>
<keyword evidence="9" id="KW-1185">Reference proteome</keyword>
<dbReference type="InterPro" id="IPR050545">
    <property type="entry name" value="Mycobact_MmpL"/>
</dbReference>
<feature type="transmembrane region" description="Helical" evidence="6">
    <location>
        <begin position="341"/>
        <end position="364"/>
    </location>
</feature>